<dbReference type="InterPro" id="IPR036388">
    <property type="entry name" value="WH-like_DNA-bd_sf"/>
</dbReference>
<dbReference type="InterPro" id="IPR016032">
    <property type="entry name" value="Sig_transdc_resp-reg_C-effctor"/>
</dbReference>
<dbReference type="SUPFAM" id="SSF52540">
    <property type="entry name" value="P-loop containing nucleoside triphosphate hydrolases"/>
    <property type="match status" value="1"/>
</dbReference>
<dbReference type="Proteomes" id="UP000246661">
    <property type="component" value="Unassembled WGS sequence"/>
</dbReference>
<gene>
    <name evidence="3" type="ORF">JD79_01278</name>
</gene>
<reference evidence="4" key="1">
    <citation type="submission" date="2018-05" db="EMBL/GenBank/DDBJ databases">
        <authorList>
            <person name="Klenk H.-P."/>
            <person name="Huntemann M."/>
            <person name="Clum A."/>
            <person name="Pillay M."/>
            <person name="Palaniappan K."/>
            <person name="Varghese N."/>
            <person name="Mikhailova N."/>
            <person name="Stamatis D."/>
            <person name="Reddy T."/>
            <person name="Daum C."/>
            <person name="Shapiro N."/>
            <person name="Ivanova N."/>
            <person name="Kyrpides N."/>
            <person name="Woyke T."/>
        </authorList>
    </citation>
    <scope>NUCLEOTIDE SEQUENCE [LARGE SCALE GENOMIC DNA]</scope>
    <source>
        <strain evidence="4">DSM 45417</strain>
    </source>
</reference>
<dbReference type="CDD" id="cd06170">
    <property type="entry name" value="LuxR_C_like"/>
    <property type="match status" value="1"/>
</dbReference>
<dbReference type="SUPFAM" id="SSF46894">
    <property type="entry name" value="C-terminal effector domain of the bipartite response regulators"/>
    <property type="match status" value="1"/>
</dbReference>
<dbReference type="InterPro" id="IPR000792">
    <property type="entry name" value="Tscrpt_reg_LuxR_C"/>
</dbReference>
<dbReference type="PRINTS" id="PR00038">
    <property type="entry name" value="HTHLUXR"/>
</dbReference>
<evidence type="ECO:0000259" key="2">
    <source>
        <dbReference type="PROSITE" id="PS50043"/>
    </source>
</evidence>
<protein>
    <submittedName>
        <fullName evidence="3">Regulatory LuxR family protein</fullName>
    </submittedName>
</protein>
<organism evidence="3 4">
    <name type="scientific">Geodermatophilus normandii</name>
    <dbReference type="NCBI Taxonomy" id="1137989"/>
    <lineage>
        <taxon>Bacteria</taxon>
        <taxon>Bacillati</taxon>
        <taxon>Actinomycetota</taxon>
        <taxon>Actinomycetes</taxon>
        <taxon>Geodermatophilales</taxon>
        <taxon>Geodermatophilaceae</taxon>
        <taxon>Geodermatophilus</taxon>
    </lineage>
</organism>
<feature type="domain" description="HTH luxR-type" evidence="2">
    <location>
        <begin position="812"/>
        <end position="877"/>
    </location>
</feature>
<dbReference type="PROSITE" id="PS00622">
    <property type="entry name" value="HTH_LUXR_1"/>
    <property type="match status" value="1"/>
</dbReference>
<dbReference type="RefSeq" id="WP_245900320.1">
    <property type="nucleotide sequence ID" value="NZ_QGTX01000001.1"/>
</dbReference>
<dbReference type="PROSITE" id="PS50043">
    <property type="entry name" value="HTH_LUXR_2"/>
    <property type="match status" value="1"/>
</dbReference>
<accession>A0A317QKG0</accession>
<proteinExistence type="predicted"/>
<feature type="region of interest" description="Disordered" evidence="1">
    <location>
        <begin position="1"/>
        <end position="30"/>
    </location>
</feature>
<dbReference type="InterPro" id="IPR027417">
    <property type="entry name" value="P-loop_NTPase"/>
</dbReference>
<name>A0A317QKG0_9ACTN</name>
<evidence type="ECO:0000313" key="4">
    <source>
        <dbReference type="Proteomes" id="UP000246661"/>
    </source>
</evidence>
<dbReference type="GO" id="GO:0003677">
    <property type="term" value="F:DNA binding"/>
    <property type="evidence" value="ECO:0007669"/>
    <property type="project" value="InterPro"/>
</dbReference>
<sequence>MSTGVHSAAAAARVPGPRPPGPAPVGGTGPAEAVLRAAGARAVVVTGPAGSGKTHLLDDLAAVHRRAGLTVVDGRTTDPDAVTGGFVLVVDDAHRMSGEVADRVRRALAQPAGRVVVASRPWPRPAELTALLADVAEAAPGHRQSVVLGHADRAAVDGWTRARLGPAATPALSDAVLARTGGVPALVHCLLRSLARRGGRPGAVDPSRTPEEVSALLHADLDALDERTRALLHAVAAGAPLDDDVLGGLLDVPEARVAELIAAGRATGWLLPDGRVVPLAQEVLLAATPADVTRRTRRALLGLLVERGEEPVGLALGLAAERVRDPRAAALLERHADAALTADPALAGQLLGAAADSGAPVAGLAARRAQAAALTGDLDGAVRWADAALADPGAADRPRAAGVVAAVLARRGLMGRAAELYRLAGAEHAGSAALALLATGDREAAARVVAEARSGAAAVPTMVSVSEQLMAEGITDSLRSGTDAGDAVAAALSTLTRAAALLEPVGRTALLVDTPSALAALVALHCGELTVAESVLQRAVDTDLGGRPARPRHRLLLAWIAMLAGRMGRARELMAEAQDDGPLEPRDEVFLQALEVGLARRSSDVPGLVRAWVRAREAVVRHPVDLFTLLPLGELVVAAARLRDGDRLRCHVAEAQALLHRLGDPELWAAPLHWSGAQAAIITDDPAGLRPHAAALVAAARTSPHAATLAEAGRTWLHVLTDEIDPAVVVAAAEALGTAGLGWDGSRLAGQAAARVTDPRVRSTLLACARALVDPAEGETTGQATAQATGQTTGQATGQATAQAGEDSAPAAPVLSGTLSDRERQVARLVVEGRTYREIGGRLYISAKTVEHHVSRMRQRLGAGTRSDLLARLRAELAEGA</sequence>
<dbReference type="SMART" id="SM00421">
    <property type="entry name" value="HTH_LUXR"/>
    <property type="match status" value="1"/>
</dbReference>
<comment type="caution">
    <text evidence="3">The sequence shown here is derived from an EMBL/GenBank/DDBJ whole genome shotgun (WGS) entry which is preliminary data.</text>
</comment>
<dbReference type="GO" id="GO:0006355">
    <property type="term" value="P:regulation of DNA-templated transcription"/>
    <property type="evidence" value="ECO:0007669"/>
    <property type="project" value="InterPro"/>
</dbReference>
<dbReference type="EMBL" id="QGTX01000001">
    <property type="protein sequence ID" value="PWW22130.1"/>
    <property type="molecule type" value="Genomic_DNA"/>
</dbReference>
<evidence type="ECO:0000313" key="3">
    <source>
        <dbReference type="EMBL" id="PWW22130.1"/>
    </source>
</evidence>
<keyword evidence="4" id="KW-1185">Reference proteome</keyword>
<dbReference type="AlphaFoldDB" id="A0A317QKG0"/>
<feature type="compositionally biased region" description="Low complexity" evidence="1">
    <location>
        <begin position="778"/>
        <end position="806"/>
    </location>
</feature>
<evidence type="ECO:0000256" key="1">
    <source>
        <dbReference type="SAM" id="MobiDB-lite"/>
    </source>
</evidence>
<dbReference type="Gene3D" id="1.10.10.10">
    <property type="entry name" value="Winged helix-like DNA-binding domain superfamily/Winged helix DNA-binding domain"/>
    <property type="match status" value="1"/>
</dbReference>
<feature type="region of interest" description="Disordered" evidence="1">
    <location>
        <begin position="776"/>
        <end position="818"/>
    </location>
</feature>
<dbReference type="Pfam" id="PF00196">
    <property type="entry name" value="GerE"/>
    <property type="match status" value="1"/>
</dbReference>